<dbReference type="GO" id="GO:0016861">
    <property type="term" value="F:intramolecular oxidoreductase activity, interconverting aldoses and ketoses"/>
    <property type="evidence" value="ECO:0007669"/>
    <property type="project" value="InterPro"/>
</dbReference>
<accession>A0A7C5RDV8</accession>
<gene>
    <name evidence="3" type="ORF">ENM28_01955</name>
</gene>
<protein>
    <submittedName>
        <fullName evidence="3">Fucose isomerase</fullName>
    </submittedName>
</protein>
<sequence>MRGLSPKVLFVPAFRTLFRGSRLGLEEGMAKTLECLEPRLGFQLVRAPVVSSYEEASRVAYRAVAEGIELVVVGLVTFVTGEVLEPLLRLPIPKVLWAVPEVKQEGPLSQNALCGLNLALSLPYLKPPAKWLYGPAEERFLEQALRTTFKALGGLRVLRGARLLWLGGPPPGFAAFAEEPSTGASVERIELETLFEAWHEVPKDELEEECSYWRAFSCMADEALEATARLVVALRHLAQGYDGVALRDWPEIPERLGVVPSAALARLADEGFTFAPEGDLMGLLSQLVLEAVGGGKAILLDIVVAEGRALQLWHGGEAPASWAKRGFRLVPHFNRGLPAVRDMTLKRGPVSGLRLFRGKAVLVEGELTGQGGYTGSAGWVTRVRWNGEPLDPQVFLQRWLGARVPHHIALGQGRLGQPLREALAWAGVDLAEPEGEVWGASWQ</sequence>
<dbReference type="PANTHER" id="PTHR36120:SF1">
    <property type="entry name" value="L-FUCOSE ISOMERASE C-TERMINAL DOMAIN-CONTAINING PROTEIN"/>
    <property type="match status" value="1"/>
</dbReference>
<dbReference type="PANTHER" id="PTHR36120">
    <property type="entry name" value="FUCOSE ISOMERASE"/>
    <property type="match status" value="1"/>
</dbReference>
<evidence type="ECO:0000256" key="1">
    <source>
        <dbReference type="ARBA" id="ARBA00023235"/>
    </source>
</evidence>
<dbReference type="GO" id="GO:0005737">
    <property type="term" value="C:cytoplasm"/>
    <property type="evidence" value="ECO:0007669"/>
    <property type="project" value="InterPro"/>
</dbReference>
<dbReference type="AlphaFoldDB" id="A0A7C5RDV8"/>
<dbReference type="GO" id="GO:0005996">
    <property type="term" value="P:monosaccharide metabolic process"/>
    <property type="evidence" value="ECO:0007669"/>
    <property type="project" value="InterPro"/>
</dbReference>
<organism evidence="3">
    <name type="scientific">Thermus caliditerrae</name>
    <dbReference type="NCBI Taxonomy" id="1330700"/>
    <lineage>
        <taxon>Bacteria</taxon>
        <taxon>Thermotogati</taxon>
        <taxon>Deinococcota</taxon>
        <taxon>Deinococci</taxon>
        <taxon>Thermales</taxon>
        <taxon>Thermaceae</taxon>
        <taxon>Thermus</taxon>
    </lineage>
</organism>
<reference evidence="3" key="1">
    <citation type="journal article" date="2020" name="mSystems">
        <title>Genome- and Community-Level Interaction Insights into Carbon Utilization and Element Cycling Functions of Hydrothermarchaeota in Hydrothermal Sediment.</title>
        <authorList>
            <person name="Zhou Z."/>
            <person name="Liu Y."/>
            <person name="Xu W."/>
            <person name="Pan J."/>
            <person name="Luo Z.H."/>
            <person name="Li M."/>
        </authorList>
    </citation>
    <scope>NUCLEOTIDE SEQUENCE [LARGE SCALE GENOMIC DNA]</scope>
    <source>
        <strain evidence="3">SpSt-1071</strain>
    </source>
</reference>
<name>A0A7C5RDV8_9DEIN</name>
<evidence type="ECO:0000256" key="2">
    <source>
        <dbReference type="ARBA" id="ARBA00023277"/>
    </source>
</evidence>
<proteinExistence type="predicted"/>
<evidence type="ECO:0000313" key="3">
    <source>
        <dbReference type="EMBL" id="HHM67484.1"/>
    </source>
</evidence>
<dbReference type="SUPFAM" id="SSF53743">
    <property type="entry name" value="FucI/AraA N-terminal and middle domains"/>
    <property type="match status" value="1"/>
</dbReference>
<dbReference type="InterPro" id="IPR009015">
    <property type="entry name" value="Fucose_isomerase_N/cen_sf"/>
</dbReference>
<keyword evidence="2" id="KW-0119">Carbohydrate metabolism</keyword>
<keyword evidence="1 3" id="KW-0413">Isomerase</keyword>
<comment type="caution">
    <text evidence="3">The sequence shown here is derived from an EMBL/GenBank/DDBJ whole genome shotgun (WGS) entry which is preliminary data.</text>
</comment>
<dbReference type="EMBL" id="DRXE01000074">
    <property type="protein sequence ID" value="HHM67484.1"/>
    <property type="molecule type" value="Genomic_DNA"/>
</dbReference>